<dbReference type="EC" id="2.1.1.170" evidence="4"/>
<dbReference type="AlphaFoldDB" id="A0A3B1A8M8"/>
<dbReference type="GO" id="GO:0070043">
    <property type="term" value="F:rRNA (guanine-N7-)-methyltransferase activity"/>
    <property type="evidence" value="ECO:0007669"/>
    <property type="project" value="TreeGrafter"/>
</dbReference>
<protein>
    <submittedName>
        <fullName evidence="4">16S rRNA (Guanine(527)-N(7))-methyltransferase</fullName>
        <ecNumber evidence="4">2.1.1.170</ecNumber>
    </submittedName>
</protein>
<dbReference type="PANTHER" id="PTHR31760">
    <property type="entry name" value="S-ADENOSYL-L-METHIONINE-DEPENDENT METHYLTRANSFERASES SUPERFAMILY PROTEIN"/>
    <property type="match status" value="1"/>
</dbReference>
<dbReference type="Pfam" id="PF02527">
    <property type="entry name" value="GidB"/>
    <property type="match status" value="1"/>
</dbReference>
<dbReference type="NCBIfam" id="TIGR00138">
    <property type="entry name" value="rsmG_gidB"/>
    <property type="match status" value="1"/>
</dbReference>
<dbReference type="CDD" id="cd02440">
    <property type="entry name" value="AdoMet_MTases"/>
    <property type="match status" value="1"/>
</dbReference>
<accession>A0A3B1A8M8</accession>
<evidence type="ECO:0000313" key="4">
    <source>
        <dbReference type="EMBL" id="VAW97930.1"/>
    </source>
</evidence>
<dbReference type="GO" id="GO:0005829">
    <property type="term" value="C:cytosol"/>
    <property type="evidence" value="ECO:0007669"/>
    <property type="project" value="TreeGrafter"/>
</dbReference>
<gene>
    <name evidence="4" type="ORF">MNBD_GAMMA21-693</name>
</gene>
<organism evidence="4">
    <name type="scientific">hydrothermal vent metagenome</name>
    <dbReference type="NCBI Taxonomy" id="652676"/>
    <lineage>
        <taxon>unclassified sequences</taxon>
        <taxon>metagenomes</taxon>
        <taxon>ecological metagenomes</taxon>
    </lineage>
</organism>
<name>A0A3B1A8M8_9ZZZZ</name>
<proteinExistence type="inferred from homology"/>
<dbReference type="InterPro" id="IPR029063">
    <property type="entry name" value="SAM-dependent_MTases_sf"/>
</dbReference>
<dbReference type="InterPro" id="IPR003682">
    <property type="entry name" value="rRNA_ssu_MeTfrase_G"/>
</dbReference>
<keyword evidence="3 4" id="KW-0808">Transferase</keyword>
<dbReference type="SUPFAM" id="SSF53335">
    <property type="entry name" value="S-adenosyl-L-methionine-dependent methyltransferases"/>
    <property type="match status" value="1"/>
</dbReference>
<keyword evidence="2" id="KW-0698">rRNA processing</keyword>
<evidence type="ECO:0000256" key="1">
    <source>
        <dbReference type="ARBA" id="ARBA00022490"/>
    </source>
</evidence>
<reference evidence="4" key="1">
    <citation type="submission" date="2018-06" db="EMBL/GenBank/DDBJ databases">
        <authorList>
            <person name="Zhirakovskaya E."/>
        </authorList>
    </citation>
    <scope>NUCLEOTIDE SEQUENCE</scope>
</reference>
<dbReference type="PIRSF" id="PIRSF003078">
    <property type="entry name" value="GidB"/>
    <property type="match status" value="1"/>
</dbReference>
<dbReference type="Gene3D" id="3.40.50.150">
    <property type="entry name" value="Vaccinia Virus protein VP39"/>
    <property type="match status" value="1"/>
</dbReference>
<keyword evidence="1" id="KW-0963">Cytoplasm</keyword>
<dbReference type="PANTHER" id="PTHR31760:SF0">
    <property type="entry name" value="S-ADENOSYL-L-METHIONINE-DEPENDENT METHYLTRANSFERASES SUPERFAMILY PROTEIN"/>
    <property type="match status" value="1"/>
</dbReference>
<evidence type="ECO:0000256" key="2">
    <source>
        <dbReference type="ARBA" id="ARBA00022552"/>
    </source>
</evidence>
<sequence>MSTTEGLAVQFEKSCSDLNINLSNSQQAGLFSYLSLLAKWNRAYNLTSIPSPQWQTELLLDALVALPYIDKSPILDVGSGAGLPGIPLAIARPDLEFTLLDSNGKKTRFIKQIAIELPLPNLNVVQSRIEDFTAASGYTLIVSRAYAELDVFINSTQHLLAKQGRWLAWKGSKLQSELEKVGMPVVINQTIEVKLPGVAGPRYLLDISKT</sequence>
<dbReference type="EMBL" id="UOFR01000056">
    <property type="protein sequence ID" value="VAW97930.1"/>
    <property type="molecule type" value="Genomic_DNA"/>
</dbReference>
<keyword evidence="4" id="KW-0489">Methyltransferase</keyword>
<dbReference type="HAMAP" id="MF_00074">
    <property type="entry name" value="16SrRNA_methyltr_G"/>
    <property type="match status" value="1"/>
</dbReference>
<evidence type="ECO:0000256" key="3">
    <source>
        <dbReference type="ARBA" id="ARBA00022679"/>
    </source>
</evidence>